<dbReference type="OrthoDB" id="691231at2"/>
<evidence type="ECO:0000259" key="7">
    <source>
        <dbReference type="Pfam" id="PF14322"/>
    </source>
</evidence>
<comment type="similarity">
    <text evidence="2">Belongs to the SusD family.</text>
</comment>
<evidence type="ECO:0000259" key="6">
    <source>
        <dbReference type="Pfam" id="PF07980"/>
    </source>
</evidence>
<gene>
    <name evidence="8" type="ORF">D1164_15185</name>
</gene>
<keyword evidence="9" id="KW-1185">Reference proteome</keyword>
<evidence type="ECO:0000256" key="3">
    <source>
        <dbReference type="ARBA" id="ARBA00022729"/>
    </source>
</evidence>
<organism evidence="8 9">
    <name type="scientific">Mariniphaga sediminis</name>
    <dbReference type="NCBI Taxonomy" id="1628158"/>
    <lineage>
        <taxon>Bacteria</taxon>
        <taxon>Pseudomonadati</taxon>
        <taxon>Bacteroidota</taxon>
        <taxon>Bacteroidia</taxon>
        <taxon>Marinilabiliales</taxon>
        <taxon>Prolixibacteraceae</taxon>
        <taxon>Mariniphaga</taxon>
    </lineage>
</organism>
<comment type="caution">
    <text evidence="8">The sequence shown here is derived from an EMBL/GenBank/DDBJ whole genome shotgun (WGS) entry which is preliminary data.</text>
</comment>
<evidence type="ECO:0000256" key="2">
    <source>
        <dbReference type="ARBA" id="ARBA00006275"/>
    </source>
</evidence>
<evidence type="ECO:0000256" key="5">
    <source>
        <dbReference type="ARBA" id="ARBA00023237"/>
    </source>
</evidence>
<dbReference type="Pfam" id="PF07980">
    <property type="entry name" value="SusD_RagB"/>
    <property type="match status" value="1"/>
</dbReference>
<dbReference type="InterPro" id="IPR012944">
    <property type="entry name" value="SusD_RagB_dom"/>
</dbReference>
<feature type="domain" description="SusD-like N-terminal" evidence="7">
    <location>
        <begin position="115"/>
        <end position="270"/>
    </location>
</feature>
<dbReference type="Gene3D" id="1.25.40.390">
    <property type="match status" value="1"/>
</dbReference>
<dbReference type="InterPro" id="IPR011990">
    <property type="entry name" value="TPR-like_helical_dom_sf"/>
</dbReference>
<comment type="subcellular location">
    <subcellularLocation>
        <location evidence="1">Cell outer membrane</location>
    </subcellularLocation>
</comment>
<feature type="domain" description="RagB/SusD" evidence="6">
    <location>
        <begin position="335"/>
        <end position="607"/>
    </location>
</feature>
<dbReference type="InterPro" id="IPR033985">
    <property type="entry name" value="SusD-like_N"/>
</dbReference>
<dbReference type="AlphaFoldDB" id="A0A399CYM3"/>
<evidence type="ECO:0000313" key="8">
    <source>
        <dbReference type="EMBL" id="RIH64427.1"/>
    </source>
</evidence>
<dbReference type="SUPFAM" id="SSF48452">
    <property type="entry name" value="TPR-like"/>
    <property type="match status" value="1"/>
</dbReference>
<proteinExistence type="inferred from homology"/>
<accession>A0A399CYM3</accession>
<protein>
    <submittedName>
        <fullName evidence="8">RagB/SusD family nutrient uptake outer membrane protein</fullName>
    </submittedName>
</protein>
<keyword evidence="4" id="KW-0472">Membrane</keyword>
<evidence type="ECO:0000256" key="4">
    <source>
        <dbReference type="ARBA" id="ARBA00023136"/>
    </source>
</evidence>
<dbReference type="Proteomes" id="UP000266441">
    <property type="component" value="Unassembled WGS sequence"/>
</dbReference>
<dbReference type="GO" id="GO:0009279">
    <property type="term" value="C:cell outer membrane"/>
    <property type="evidence" value="ECO:0007669"/>
    <property type="project" value="UniProtKB-SubCell"/>
</dbReference>
<dbReference type="Pfam" id="PF14322">
    <property type="entry name" value="SusD-like_3"/>
    <property type="match status" value="1"/>
</dbReference>
<keyword evidence="3" id="KW-0732">Signal</keyword>
<dbReference type="EMBL" id="QWET01000011">
    <property type="protein sequence ID" value="RIH64427.1"/>
    <property type="molecule type" value="Genomic_DNA"/>
</dbReference>
<evidence type="ECO:0000313" key="9">
    <source>
        <dbReference type="Proteomes" id="UP000266441"/>
    </source>
</evidence>
<keyword evidence="5" id="KW-0998">Cell outer membrane</keyword>
<reference evidence="8 9" key="1">
    <citation type="journal article" date="2015" name="Int. J. Syst. Evol. Microbiol.">
        <title>Mariniphaga sediminis sp. nov., isolated from coastal sediment.</title>
        <authorList>
            <person name="Wang F.Q."/>
            <person name="Shen Q.Y."/>
            <person name="Chen G.J."/>
            <person name="Du Z.J."/>
        </authorList>
    </citation>
    <scope>NUCLEOTIDE SEQUENCE [LARGE SCALE GENOMIC DNA]</scope>
    <source>
        <strain evidence="8 9">SY21</strain>
    </source>
</reference>
<sequence>MWGLMFSFSYMNRILMHIMSRYNNREMLFSSIKEKLKLERMKNIKYSILIILLAFASSCNFVDPEEFTIRSEDQIAGNWDYIRSLHMTPYSFMPKGYNTISNSWLASASDEAEEVDENKSIQRFNVGNWNQYSNPDDRWEDMYKGIRAAHDFIRLTDTITWKSYRLSDPSKYSDRVYYTKMYRKEMFFLRAFFYFELIKRYGGVPLVTKKLDVQDLDDVKSLQRDSFSDCVDYIVNQCDTAARYLLTTQNSSDYGVPTKGAALALKARTLLYAASDLYNKSGNTDPTLGYTDDNRSERWLKAAEACKEVLDMSPGVYTLNGSYSDLFLLGSAFNKEVIFERRYGFRNSFETLNYSVGFNGGKTGTCPSQNLIDAYEMSDGSAFDWSNPTHSENPYLNRDPRLAMTIVTNNSTFNSRTMEMWNGGLDGPPIDHVTKTGYYLKKHLVENLDLSKDQTAFHQWIFFRLAEFYLNYAEAMNEVYGPDDNGGMELTAREAVNIVRSRSGVNMPEFPLGMTQSNFRERLRNERRVELAFEDHRYWDVRRWGIASSTLGADIKGVNVTKGSDGVMSYEPFTLESRTYSSKMDFYPIPEKEVLKSDGNITQNPGW</sequence>
<evidence type="ECO:0000256" key="1">
    <source>
        <dbReference type="ARBA" id="ARBA00004442"/>
    </source>
</evidence>
<name>A0A399CYM3_9BACT</name>